<dbReference type="PANTHER" id="PTHR10622:SF10">
    <property type="entry name" value="HET DOMAIN-CONTAINING PROTEIN"/>
    <property type="match status" value="1"/>
</dbReference>
<feature type="repeat" description="ANK" evidence="1">
    <location>
        <begin position="383"/>
        <end position="415"/>
    </location>
</feature>
<organism evidence="3 4">
    <name type="scientific">Aspergillus pseudocaelatus</name>
    <dbReference type="NCBI Taxonomy" id="1825620"/>
    <lineage>
        <taxon>Eukaryota</taxon>
        <taxon>Fungi</taxon>
        <taxon>Dikarya</taxon>
        <taxon>Ascomycota</taxon>
        <taxon>Pezizomycotina</taxon>
        <taxon>Eurotiomycetes</taxon>
        <taxon>Eurotiomycetidae</taxon>
        <taxon>Eurotiales</taxon>
        <taxon>Aspergillaceae</taxon>
        <taxon>Aspergillus</taxon>
        <taxon>Aspergillus subgen. Circumdati</taxon>
    </lineage>
</organism>
<dbReference type="PROSITE" id="PS50297">
    <property type="entry name" value="ANK_REP_REGION"/>
    <property type="match status" value="5"/>
</dbReference>
<dbReference type="PANTHER" id="PTHR10622">
    <property type="entry name" value="HET DOMAIN-CONTAINING PROTEIN"/>
    <property type="match status" value="1"/>
</dbReference>
<dbReference type="Pfam" id="PF12796">
    <property type="entry name" value="Ank_2"/>
    <property type="match status" value="2"/>
</dbReference>
<feature type="repeat" description="ANK" evidence="1">
    <location>
        <begin position="318"/>
        <end position="350"/>
    </location>
</feature>
<accession>A0ABQ6W2N2</accession>
<feature type="repeat" description="ANK" evidence="1">
    <location>
        <begin position="351"/>
        <end position="383"/>
    </location>
</feature>
<name>A0ABQ6W2N2_9EURO</name>
<dbReference type="EMBL" id="ML735908">
    <property type="protein sequence ID" value="KAE8410853.1"/>
    <property type="molecule type" value="Genomic_DNA"/>
</dbReference>
<feature type="domain" description="DUF8212" evidence="2">
    <location>
        <begin position="115"/>
        <end position="138"/>
    </location>
</feature>
<feature type="repeat" description="ANK" evidence="1">
    <location>
        <begin position="452"/>
        <end position="484"/>
    </location>
</feature>
<dbReference type="InterPro" id="IPR002110">
    <property type="entry name" value="Ankyrin_rpt"/>
</dbReference>
<dbReference type="Pfam" id="PF26640">
    <property type="entry name" value="DUF8212"/>
    <property type="match status" value="1"/>
</dbReference>
<keyword evidence="4" id="KW-1185">Reference proteome</keyword>
<dbReference type="Pfam" id="PF13637">
    <property type="entry name" value="Ank_4"/>
    <property type="match status" value="1"/>
</dbReference>
<gene>
    <name evidence="3" type="ORF">BDV36DRAFT_302387</name>
</gene>
<dbReference type="Gene3D" id="1.25.40.20">
    <property type="entry name" value="Ankyrin repeat-containing domain"/>
    <property type="match status" value="3"/>
</dbReference>
<dbReference type="InterPro" id="IPR036770">
    <property type="entry name" value="Ankyrin_rpt-contain_sf"/>
</dbReference>
<feature type="repeat" description="ANK" evidence="1">
    <location>
        <begin position="416"/>
        <end position="451"/>
    </location>
</feature>
<protein>
    <submittedName>
        <fullName evidence="3">Ankyrin repeat-containing domain protein</fullName>
    </submittedName>
</protein>
<dbReference type="PROSITE" id="PS50088">
    <property type="entry name" value="ANK_REPEAT"/>
    <property type="match status" value="5"/>
</dbReference>
<evidence type="ECO:0000313" key="4">
    <source>
        <dbReference type="Proteomes" id="UP000325395"/>
    </source>
</evidence>
<evidence type="ECO:0000259" key="2">
    <source>
        <dbReference type="Pfam" id="PF26640"/>
    </source>
</evidence>
<sequence>MLISLMYHQKRSFAESKWFTRGWTLQELIAPSTIIFFDENCTELGTKATLQESISKCTRIPESILSGEDGLDTFNVAQRMSWAAERQTTRIEDRAYCLLGIFGVNIPLLYGEKENAFIRLQEEIMRVCEDHSLFAWRCSDTRGILATSPAAFIDSHDIMQFNPFDTPNSPFTVTSIGVHLELRILGVGPGGLALAILHCKKRYGKDKPIAIYVKETLLNMERFTRVRTPEFEDIYLNHLGASQYPPRKIWLQASRIMRMQEPKDGPSLSPYSRAALALIVGFDEQASLFNAVTQGSLDIAWLLLTKGEVEANLNRAWDGRTLLSWAAATGQTSMTKLLLKRGAAVNIDGGSGQSALSCAAEKGHLETCKILLGGGADIDARGDNRSPLIWAAENGHQAIVQLLLEVGANTETRDKSGKTPLFTATERGHEAIVELLLLLLGDEANTEAEDKWDSTPLSLAAKNGHESIVWLLLDAGADVSAKDHWKRTPMYWATIGKHTAVIKLLQSRS</sequence>
<proteinExistence type="predicted"/>
<dbReference type="SUPFAM" id="SSF48403">
    <property type="entry name" value="Ankyrin repeat"/>
    <property type="match status" value="1"/>
</dbReference>
<dbReference type="SMART" id="SM00248">
    <property type="entry name" value="ANK"/>
    <property type="match status" value="6"/>
</dbReference>
<dbReference type="Proteomes" id="UP000325395">
    <property type="component" value="Unassembled WGS sequence"/>
</dbReference>
<reference evidence="3 4" key="1">
    <citation type="submission" date="2019-04" db="EMBL/GenBank/DDBJ databases">
        <authorList>
            <consortium name="DOE Joint Genome Institute"/>
            <person name="Mondo S."/>
            <person name="Kjaerbolling I."/>
            <person name="Vesth T."/>
            <person name="Frisvad J.C."/>
            <person name="Nybo J.L."/>
            <person name="Theobald S."/>
            <person name="Kildgaard S."/>
            <person name="Isbrandt T."/>
            <person name="Kuo A."/>
            <person name="Sato A."/>
            <person name="Lyhne E.K."/>
            <person name="Kogle M.E."/>
            <person name="Wiebenga A."/>
            <person name="Kun R.S."/>
            <person name="Lubbers R.J."/>
            <person name="Makela M.R."/>
            <person name="Barry K."/>
            <person name="Chovatia M."/>
            <person name="Clum A."/>
            <person name="Daum C."/>
            <person name="Haridas S."/>
            <person name="He G."/>
            <person name="LaButti K."/>
            <person name="Lipzen A."/>
            <person name="Riley R."/>
            <person name="Salamov A."/>
            <person name="Simmons B.A."/>
            <person name="Magnuson J.K."/>
            <person name="Henrissat B."/>
            <person name="Mortensen U.H."/>
            <person name="Larsen T.O."/>
            <person name="Devries R.P."/>
            <person name="Grigoriev I.V."/>
            <person name="Machida M."/>
            <person name="Baker S.E."/>
            <person name="Andersen M.R."/>
            <person name="Cantor M.N."/>
            <person name="Hua S.X."/>
        </authorList>
    </citation>
    <scope>NUCLEOTIDE SEQUENCE [LARGE SCALE GENOMIC DNA]</scope>
    <source>
        <strain evidence="3 4">CBS 117616</strain>
    </source>
</reference>
<dbReference type="InterPro" id="IPR058525">
    <property type="entry name" value="DUF8212"/>
</dbReference>
<dbReference type="PRINTS" id="PR01415">
    <property type="entry name" value="ANKYRIN"/>
</dbReference>
<evidence type="ECO:0000256" key="1">
    <source>
        <dbReference type="PROSITE-ProRule" id="PRU00023"/>
    </source>
</evidence>
<keyword evidence="1" id="KW-0040">ANK repeat</keyword>
<evidence type="ECO:0000313" key="3">
    <source>
        <dbReference type="EMBL" id="KAE8410853.1"/>
    </source>
</evidence>